<keyword evidence="1" id="KW-0805">Transcription regulation</keyword>
<dbReference type="Gene3D" id="3.40.50.10490">
    <property type="entry name" value="Glucose-6-phosphate isomerase like protein, domain 1"/>
    <property type="match status" value="1"/>
</dbReference>
<dbReference type="SUPFAM" id="SSF46689">
    <property type="entry name" value="Homeodomain-like"/>
    <property type="match status" value="1"/>
</dbReference>
<keyword evidence="8" id="KW-1185">Reference proteome</keyword>
<dbReference type="InterPro" id="IPR001347">
    <property type="entry name" value="SIS_dom"/>
</dbReference>
<dbReference type="PANTHER" id="PTHR30514">
    <property type="entry name" value="GLUCOKINASE"/>
    <property type="match status" value="1"/>
</dbReference>
<dbReference type="RefSeq" id="WP_355399157.1">
    <property type="nucleotide sequence ID" value="NZ_JBEXPZ010000033.1"/>
</dbReference>
<dbReference type="PROSITE" id="PS51071">
    <property type="entry name" value="HTH_RPIR"/>
    <property type="match status" value="1"/>
</dbReference>
<comment type="caution">
    <text evidence="7">The sequence shown here is derived from an EMBL/GenBank/DDBJ whole genome shotgun (WGS) entry which is preliminary data.</text>
</comment>
<feature type="domain" description="HTH rpiR-type" evidence="5">
    <location>
        <begin position="81"/>
        <end position="157"/>
    </location>
</feature>
<name>A0ABV2V1N4_9ACTN</name>
<evidence type="ECO:0000313" key="8">
    <source>
        <dbReference type="Proteomes" id="UP001550210"/>
    </source>
</evidence>
<evidence type="ECO:0000256" key="2">
    <source>
        <dbReference type="ARBA" id="ARBA00023125"/>
    </source>
</evidence>
<dbReference type="InterPro" id="IPR047640">
    <property type="entry name" value="RpiR-like"/>
</dbReference>
<dbReference type="InterPro" id="IPR035472">
    <property type="entry name" value="RpiR-like_SIS"/>
</dbReference>
<dbReference type="Pfam" id="PF01380">
    <property type="entry name" value="SIS"/>
    <property type="match status" value="1"/>
</dbReference>
<evidence type="ECO:0000259" key="6">
    <source>
        <dbReference type="PROSITE" id="PS51464"/>
    </source>
</evidence>
<dbReference type="Gene3D" id="1.10.10.10">
    <property type="entry name" value="Winged helix-like DNA-binding domain superfamily/Winged helix DNA-binding domain"/>
    <property type="match status" value="1"/>
</dbReference>
<dbReference type="SUPFAM" id="SSF53697">
    <property type="entry name" value="SIS domain"/>
    <property type="match status" value="1"/>
</dbReference>
<feature type="compositionally biased region" description="Gly residues" evidence="4">
    <location>
        <begin position="1"/>
        <end position="34"/>
    </location>
</feature>
<evidence type="ECO:0000256" key="1">
    <source>
        <dbReference type="ARBA" id="ARBA00023015"/>
    </source>
</evidence>
<keyword evidence="2" id="KW-0238">DNA-binding</keyword>
<evidence type="ECO:0000313" key="7">
    <source>
        <dbReference type="EMBL" id="MET9847733.1"/>
    </source>
</evidence>
<feature type="compositionally biased region" description="Gly residues" evidence="4">
    <location>
        <begin position="43"/>
        <end position="74"/>
    </location>
</feature>
<dbReference type="EMBL" id="JBEXPZ010000033">
    <property type="protein sequence ID" value="MET9847733.1"/>
    <property type="molecule type" value="Genomic_DNA"/>
</dbReference>
<protein>
    <submittedName>
        <fullName evidence="7">MurR/RpiR family transcriptional regulator</fullName>
    </submittedName>
</protein>
<dbReference type="Pfam" id="PF01418">
    <property type="entry name" value="HTH_6"/>
    <property type="match status" value="1"/>
</dbReference>
<sequence>MTEGGRAAGAEGGRASGAEGGRASGAEGRGGSGGRPAESGGRPAEGGGRPAEGRGGNGGGGGRGGNGVGRGGGAAAPPAPAALAAKVRTLAPSMTRSMQRVAEAVANDPAACAALTVTGLAELTGTSEATVVRTARLLGYPGYRDLRLALAGLAAHQQSGRAPSVTADIAVDDPLPDVVAKLAYDEQQTLADTAAGLDMVQLGAAVRALAGARRTDVYGVGASGLVAQDLTQKLLRIGLIAQAHSDPHLAVTNAVQLRAKDVAIAITHSGSTGDVIEPLRVAFDHGATTIAITGRPDGPVSQYADHVLTTSTARESELRPAAMSSRTSQLLVVDCLFIGVAQRTYESAAPALSASYEALAHRHRSGGPSR</sequence>
<evidence type="ECO:0000259" key="5">
    <source>
        <dbReference type="PROSITE" id="PS51071"/>
    </source>
</evidence>
<dbReference type="PROSITE" id="PS51464">
    <property type="entry name" value="SIS"/>
    <property type="match status" value="1"/>
</dbReference>
<evidence type="ECO:0000256" key="3">
    <source>
        <dbReference type="ARBA" id="ARBA00023163"/>
    </source>
</evidence>
<dbReference type="Proteomes" id="UP001550210">
    <property type="component" value="Unassembled WGS sequence"/>
</dbReference>
<dbReference type="InterPro" id="IPR036388">
    <property type="entry name" value="WH-like_DNA-bd_sf"/>
</dbReference>
<dbReference type="CDD" id="cd05013">
    <property type="entry name" value="SIS_RpiR"/>
    <property type="match status" value="1"/>
</dbReference>
<feature type="domain" description="SIS" evidence="6">
    <location>
        <begin position="205"/>
        <end position="346"/>
    </location>
</feature>
<feature type="region of interest" description="Disordered" evidence="4">
    <location>
        <begin position="1"/>
        <end position="80"/>
    </location>
</feature>
<proteinExistence type="predicted"/>
<organism evidence="7 8">
    <name type="scientific">Streptomyces ossamyceticus</name>
    <dbReference type="NCBI Taxonomy" id="249581"/>
    <lineage>
        <taxon>Bacteria</taxon>
        <taxon>Bacillati</taxon>
        <taxon>Actinomycetota</taxon>
        <taxon>Actinomycetes</taxon>
        <taxon>Kitasatosporales</taxon>
        <taxon>Streptomycetaceae</taxon>
        <taxon>Streptomyces</taxon>
    </lineage>
</organism>
<keyword evidence="3" id="KW-0804">Transcription</keyword>
<accession>A0ABV2V1N4</accession>
<gene>
    <name evidence="7" type="ORF">ABZZ21_24930</name>
</gene>
<dbReference type="InterPro" id="IPR000281">
    <property type="entry name" value="HTH_RpiR"/>
</dbReference>
<reference evidence="7 8" key="1">
    <citation type="submission" date="2024-06" db="EMBL/GenBank/DDBJ databases">
        <title>The Natural Products Discovery Center: Release of the First 8490 Sequenced Strains for Exploring Actinobacteria Biosynthetic Diversity.</title>
        <authorList>
            <person name="Kalkreuter E."/>
            <person name="Kautsar S.A."/>
            <person name="Yang D."/>
            <person name="Bader C.D."/>
            <person name="Teijaro C.N."/>
            <person name="Fluegel L."/>
            <person name="Davis C.M."/>
            <person name="Simpson J.R."/>
            <person name="Lauterbach L."/>
            <person name="Steele A.D."/>
            <person name="Gui C."/>
            <person name="Meng S."/>
            <person name="Li G."/>
            <person name="Viehrig K."/>
            <person name="Ye F."/>
            <person name="Su P."/>
            <person name="Kiefer A.F."/>
            <person name="Nichols A."/>
            <person name="Cepeda A.J."/>
            <person name="Yan W."/>
            <person name="Fan B."/>
            <person name="Jiang Y."/>
            <person name="Adhikari A."/>
            <person name="Zheng C.-J."/>
            <person name="Schuster L."/>
            <person name="Cowan T.M."/>
            <person name="Smanski M.J."/>
            <person name="Chevrette M.G."/>
            <person name="De Carvalho L.P.S."/>
            <person name="Shen B."/>
        </authorList>
    </citation>
    <scope>NUCLEOTIDE SEQUENCE [LARGE SCALE GENOMIC DNA]</scope>
    <source>
        <strain evidence="7 8">NPDC006434</strain>
    </source>
</reference>
<dbReference type="InterPro" id="IPR046348">
    <property type="entry name" value="SIS_dom_sf"/>
</dbReference>
<dbReference type="InterPro" id="IPR009057">
    <property type="entry name" value="Homeodomain-like_sf"/>
</dbReference>
<evidence type="ECO:0000256" key="4">
    <source>
        <dbReference type="SAM" id="MobiDB-lite"/>
    </source>
</evidence>
<dbReference type="PANTHER" id="PTHR30514:SF1">
    <property type="entry name" value="HTH-TYPE TRANSCRIPTIONAL REGULATOR HEXR-RELATED"/>
    <property type="match status" value="1"/>
</dbReference>